<name>A0A3P7LGV3_DIBLA</name>
<dbReference type="GO" id="GO:0005634">
    <property type="term" value="C:nucleus"/>
    <property type="evidence" value="ECO:0007669"/>
    <property type="project" value="TreeGrafter"/>
</dbReference>
<dbReference type="SUPFAM" id="SSF48403">
    <property type="entry name" value="Ankyrin repeat"/>
    <property type="match status" value="1"/>
</dbReference>
<keyword evidence="6" id="KW-1185">Reference proteome</keyword>
<accession>A0A3P7LGV3</accession>
<feature type="compositionally biased region" description="Basic and acidic residues" evidence="4">
    <location>
        <begin position="43"/>
        <end position="56"/>
    </location>
</feature>
<protein>
    <submittedName>
        <fullName evidence="5">Uncharacterized protein</fullName>
    </submittedName>
</protein>
<dbReference type="SMART" id="SM00248">
    <property type="entry name" value="ANK"/>
    <property type="match status" value="2"/>
</dbReference>
<dbReference type="Pfam" id="PF12796">
    <property type="entry name" value="Ank_2"/>
    <property type="match status" value="1"/>
</dbReference>
<dbReference type="Gene3D" id="1.25.40.20">
    <property type="entry name" value="Ankyrin repeat-containing domain"/>
    <property type="match status" value="1"/>
</dbReference>
<feature type="non-terminal residue" evidence="5">
    <location>
        <position position="152"/>
    </location>
</feature>
<proteinExistence type="predicted"/>
<dbReference type="InterPro" id="IPR036770">
    <property type="entry name" value="Ankyrin_rpt-contain_sf"/>
</dbReference>
<dbReference type="EMBL" id="UYRU01064433">
    <property type="protein sequence ID" value="VDN16034.1"/>
    <property type="molecule type" value="Genomic_DNA"/>
</dbReference>
<evidence type="ECO:0000256" key="4">
    <source>
        <dbReference type="SAM" id="MobiDB-lite"/>
    </source>
</evidence>
<keyword evidence="2 3" id="KW-0040">ANK repeat</keyword>
<dbReference type="GO" id="GO:0010468">
    <property type="term" value="P:regulation of gene expression"/>
    <property type="evidence" value="ECO:0007669"/>
    <property type="project" value="TreeGrafter"/>
</dbReference>
<feature type="region of interest" description="Disordered" evidence="4">
    <location>
        <begin position="29"/>
        <end position="70"/>
    </location>
</feature>
<dbReference type="PANTHER" id="PTHR24124:SF14">
    <property type="entry name" value="CHROMOSOME UNDETERMINED SCAFFOLD_25, WHOLE GENOME SHOTGUN SEQUENCE"/>
    <property type="match status" value="1"/>
</dbReference>
<evidence type="ECO:0000256" key="2">
    <source>
        <dbReference type="ARBA" id="ARBA00023043"/>
    </source>
</evidence>
<evidence type="ECO:0000256" key="3">
    <source>
        <dbReference type="PROSITE-ProRule" id="PRU00023"/>
    </source>
</evidence>
<dbReference type="PROSITE" id="PS50088">
    <property type="entry name" value="ANK_REPEAT"/>
    <property type="match status" value="2"/>
</dbReference>
<dbReference type="Proteomes" id="UP000281553">
    <property type="component" value="Unassembled WGS sequence"/>
</dbReference>
<organism evidence="5 6">
    <name type="scientific">Dibothriocephalus latus</name>
    <name type="common">Fish tapeworm</name>
    <name type="synonym">Diphyllobothrium latum</name>
    <dbReference type="NCBI Taxonomy" id="60516"/>
    <lineage>
        <taxon>Eukaryota</taxon>
        <taxon>Metazoa</taxon>
        <taxon>Spiralia</taxon>
        <taxon>Lophotrochozoa</taxon>
        <taxon>Platyhelminthes</taxon>
        <taxon>Cestoda</taxon>
        <taxon>Eucestoda</taxon>
        <taxon>Diphyllobothriidea</taxon>
        <taxon>Diphyllobothriidae</taxon>
        <taxon>Dibothriocephalus</taxon>
    </lineage>
</organism>
<reference evidence="5 6" key="1">
    <citation type="submission" date="2018-11" db="EMBL/GenBank/DDBJ databases">
        <authorList>
            <consortium name="Pathogen Informatics"/>
        </authorList>
    </citation>
    <scope>NUCLEOTIDE SEQUENCE [LARGE SCALE GENOMIC DNA]</scope>
</reference>
<evidence type="ECO:0000256" key="1">
    <source>
        <dbReference type="ARBA" id="ARBA00022737"/>
    </source>
</evidence>
<dbReference type="InterPro" id="IPR002110">
    <property type="entry name" value="Ankyrin_rpt"/>
</dbReference>
<evidence type="ECO:0000313" key="6">
    <source>
        <dbReference type="Proteomes" id="UP000281553"/>
    </source>
</evidence>
<dbReference type="PANTHER" id="PTHR24124">
    <property type="entry name" value="ANKYRIN REPEAT FAMILY A"/>
    <property type="match status" value="1"/>
</dbReference>
<evidence type="ECO:0000313" key="5">
    <source>
        <dbReference type="EMBL" id="VDN16034.1"/>
    </source>
</evidence>
<feature type="repeat" description="ANK" evidence="3">
    <location>
        <begin position="78"/>
        <end position="112"/>
    </location>
</feature>
<feature type="repeat" description="ANK" evidence="3">
    <location>
        <begin position="113"/>
        <end position="145"/>
    </location>
</feature>
<dbReference type="OrthoDB" id="194358at2759"/>
<sequence length="152" mass="16565">MVPFDFRQSQPPPPLPPSELETLTVAEAVMPIPTPQPNTNASDTKRRKDASFERLPPKSPGLQKVVKPRLNLDQPDNIGMTPLMICAEAGQNGFRMVVGLVSAGCDIAAVDKMGMTALHYACYVGAIATVRFLIEEAGEFSDKRPLDLLNFQ</sequence>
<gene>
    <name evidence="5" type="ORF">DILT_LOCUS11865</name>
</gene>
<dbReference type="AlphaFoldDB" id="A0A3P7LGV3"/>
<keyword evidence="1" id="KW-0677">Repeat</keyword>